<keyword evidence="6 8" id="KW-0472">Membrane</keyword>
<keyword evidence="4 8" id="KW-0812">Transmembrane</keyword>
<name>A0ABW2Y8A8_9GAMM</name>
<dbReference type="InterPro" id="IPR036942">
    <property type="entry name" value="Beta-barrel_TonB_sf"/>
</dbReference>
<evidence type="ECO:0000256" key="9">
    <source>
        <dbReference type="RuleBase" id="RU003357"/>
    </source>
</evidence>
<feature type="signal peptide" evidence="10">
    <location>
        <begin position="1"/>
        <end position="24"/>
    </location>
</feature>
<dbReference type="InterPro" id="IPR000531">
    <property type="entry name" value="Beta-barrel_TonB"/>
</dbReference>
<keyword evidence="10" id="KW-0732">Signal</keyword>
<evidence type="ECO:0000256" key="3">
    <source>
        <dbReference type="ARBA" id="ARBA00022452"/>
    </source>
</evidence>
<evidence type="ECO:0000256" key="4">
    <source>
        <dbReference type="ARBA" id="ARBA00022692"/>
    </source>
</evidence>
<dbReference type="NCBIfam" id="TIGR01782">
    <property type="entry name" value="TonB-Xanth-Caul"/>
    <property type="match status" value="1"/>
</dbReference>
<dbReference type="Proteomes" id="UP001597110">
    <property type="component" value="Unassembled WGS sequence"/>
</dbReference>
<dbReference type="SUPFAM" id="SSF56935">
    <property type="entry name" value="Porins"/>
    <property type="match status" value="1"/>
</dbReference>
<gene>
    <name evidence="13" type="ORF">ACFQ0E_03190</name>
</gene>
<keyword evidence="5 9" id="KW-0798">TonB box</keyword>
<evidence type="ECO:0000256" key="8">
    <source>
        <dbReference type="PROSITE-ProRule" id="PRU01360"/>
    </source>
</evidence>
<dbReference type="InterPro" id="IPR010104">
    <property type="entry name" value="TonB_rcpt_bac"/>
</dbReference>
<feature type="domain" description="TonB-dependent receptor-like beta-barrel" evidence="11">
    <location>
        <begin position="421"/>
        <end position="891"/>
    </location>
</feature>
<evidence type="ECO:0000313" key="14">
    <source>
        <dbReference type="Proteomes" id="UP001597110"/>
    </source>
</evidence>
<dbReference type="CDD" id="cd01347">
    <property type="entry name" value="ligand_gated_channel"/>
    <property type="match status" value="1"/>
</dbReference>
<dbReference type="InterPro" id="IPR039426">
    <property type="entry name" value="TonB-dep_rcpt-like"/>
</dbReference>
<dbReference type="Pfam" id="PF00593">
    <property type="entry name" value="TonB_dep_Rec_b-barrel"/>
    <property type="match status" value="1"/>
</dbReference>
<keyword evidence="14" id="KW-1185">Reference proteome</keyword>
<dbReference type="EMBL" id="JBHTIF010000001">
    <property type="protein sequence ID" value="MFD0724597.1"/>
    <property type="molecule type" value="Genomic_DNA"/>
</dbReference>
<dbReference type="PROSITE" id="PS52016">
    <property type="entry name" value="TONB_DEPENDENT_REC_3"/>
    <property type="match status" value="1"/>
</dbReference>
<dbReference type="Gene3D" id="2.40.170.20">
    <property type="entry name" value="TonB-dependent receptor, beta-barrel domain"/>
    <property type="match status" value="1"/>
</dbReference>
<feature type="chain" id="PRO_5045575429" evidence="10">
    <location>
        <begin position="25"/>
        <end position="924"/>
    </location>
</feature>
<evidence type="ECO:0000256" key="2">
    <source>
        <dbReference type="ARBA" id="ARBA00022448"/>
    </source>
</evidence>
<reference evidence="14" key="1">
    <citation type="journal article" date="2019" name="Int. J. Syst. Evol. Microbiol.">
        <title>The Global Catalogue of Microorganisms (GCM) 10K type strain sequencing project: providing services to taxonomists for standard genome sequencing and annotation.</title>
        <authorList>
            <consortium name="The Broad Institute Genomics Platform"/>
            <consortium name="The Broad Institute Genome Sequencing Center for Infectious Disease"/>
            <person name="Wu L."/>
            <person name="Ma J."/>
        </authorList>
    </citation>
    <scope>NUCLEOTIDE SEQUENCE [LARGE SCALE GENOMIC DNA]</scope>
    <source>
        <strain evidence="14">CCUG 55585</strain>
    </source>
</reference>
<evidence type="ECO:0000256" key="5">
    <source>
        <dbReference type="ARBA" id="ARBA00023077"/>
    </source>
</evidence>
<keyword evidence="3 8" id="KW-1134">Transmembrane beta strand</keyword>
<keyword evidence="13" id="KW-0675">Receptor</keyword>
<dbReference type="Gene3D" id="2.170.130.10">
    <property type="entry name" value="TonB-dependent receptor, plug domain"/>
    <property type="match status" value="1"/>
</dbReference>
<evidence type="ECO:0000256" key="1">
    <source>
        <dbReference type="ARBA" id="ARBA00004571"/>
    </source>
</evidence>
<proteinExistence type="inferred from homology"/>
<keyword evidence="7 8" id="KW-0998">Cell outer membrane</keyword>
<dbReference type="RefSeq" id="WP_386822249.1">
    <property type="nucleotide sequence ID" value="NZ_JBHTIF010000001.1"/>
</dbReference>
<organism evidence="13 14">
    <name type="scientific">Lysobacter brunescens</name>
    <dbReference type="NCBI Taxonomy" id="262323"/>
    <lineage>
        <taxon>Bacteria</taxon>
        <taxon>Pseudomonadati</taxon>
        <taxon>Pseudomonadota</taxon>
        <taxon>Gammaproteobacteria</taxon>
        <taxon>Lysobacterales</taxon>
        <taxon>Lysobacteraceae</taxon>
        <taxon>Lysobacter</taxon>
    </lineage>
</organism>
<feature type="domain" description="TonB-dependent receptor plug" evidence="12">
    <location>
        <begin position="57"/>
        <end position="175"/>
    </location>
</feature>
<dbReference type="PANTHER" id="PTHR40980">
    <property type="entry name" value="PLUG DOMAIN-CONTAINING PROTEIN"/>
    <property type="match status" value="1"/>
</dbReference>
<evidence type="ECO:0000313" key="13">
    <source>
        <dbReference type="EMBL" id="MFD0724597.1"/>
    </source>
</evidence>
<evidence type="ECO:0000256" key="10">
    <source>
        <dbReference type="SAM" id="SignalP"/>
    </source>
</evidence>
<sequence>MKLQKTALSIAILAGLGFAGQTFAQDSASTGAKEADDLDTVVVVGIRGSIEKSQDAKREAKNRIEVVSAEDIGKMPDHNVADSLQRIAGVNISAASANEGAFDENDRVSMRGTSPSFTQTLIDGHNIGSGDWFVLNQSGTVGRSVSYSLLPSELVQKVEVIKSSEARLVEGGAVGNVNIVTRRPLNFGEGFTSHISLGAVNADLPGKTDPQLSALANWTNDSRSFGIMVQAFSEERHLRRDGQELLGYERILPGSPIAVSNPNLSGVYYPTLIGSALFEQERKRTGGLVSAEFKPTDDFKFSLTGFSSRMKADNYNRNYMLWGSRILAQGSGQAPAPGYVVRNNTLVSATFTPDATRQYGIYDQISRPGAESSSNFISGDFQWDVNDKFRLSGQLGTSTGHGKTPTQDVAEWDVGLGSGAGWRLNGVGAADWNLGNTNTGAPGTFNTSMKLDWIFGFQDVDVVDKERWLKLDGEVFLDGFFTSLQFGVRDARHERNLDNVVAQGPGCIGANGAVVPFDWAATYFCPAGSQSPFDPANWPSGYRNYPGNFASGLGGSFPRNIWYYSPEQLAQFNRFTTRDPVSRRFFPAEYGLDERSTAAYFQANFEGEKWAGNFGLRYVRTDMEAANWVNTSATDPRAVTTSAFGPFRQDVVTNVYKDWLPSVNLRYSIDDNKLLRFAVSRTMTRPDYSAIAGAVSLSPPATVGGIGTGSGGNPELEPILSTNFDATFEWYYGERALLSVSGFLMDIDNYVTLGNERRSYLTIDSSNPTGAMVQYDLSIPVNSQAKVRGFEVAWEQPFGDYFGVFANYTFAKGTTEDGGDMLGTSRNTYNLGGYFENEHFNARLNYTYRSEFFSGLDRASAFYQDEIDNVSASFGYKFNDNYSIALDALNLNNPKTAYYAENRDRPRSIYQNGRQYYLTFRMKF</sequence>
<comment type="caution">
    <text evidence="13">The sequence shown here is derived from an EMBL/GenBank/DDBJ whole genome shotgun (WGS) entry which is preliminary data.</text>
</comment>
<dbReference type="InterPro" id="IPR037066">
    <property type="entry name" value="Plug_dom_sf"/>
</dbReference>
<dbReference type="Pfam" id="PF07715">
    <property type="entry name" value="Plug"/>
    <property type="match status" value="1"/>
</dbReference>
<comment type="subcellular location">
    <subcellularLocation>
        <location evidence="1 8">Cell outer membrane</location>
        <topology evidence="1 8">Multi-pass membrane protein</topology>
    </subcellularLocation>
</comment>
<dbReference type="PANTHER" id="PTHR40980:SF3">
    <property type="entry name" value="TONB-DEPENDENT RECEPTOR-LIKE BETA-BARREL DOMAIN-CONTAINING PROTEIN"/>
    <property type="match status" value="1"/>
</dbReference>
<evidence type="ECO:0000259" key="11">
    <source>
        <dbReference type="Pfam" id="PF00593"/>
    </source>
</evidence>
<comment type="similarity">
    <text evidence="8 9">Belongs to the TonB-dependent receptor family.</text>
</comment>
<evidence type="ECO:0000256" key="6">
    <source>
        <dbReference type="ARBA" id="ARBA00023136"/>
    </source>
</evidence>
<evidence type="ECO:0000256" key="7">
    <source>
        <dbReference type="ARBA" id="ARBA00023237"/>
    </source>
</evidence>
<accession>A0ABW2Y8A8</accession>
<evidence type="ECO:0000259" key="12">
    <source>
        <dbReference type="Pfam" id="PF07715"/>
    </source>
</evidence>
<keyword evidence="2 8" id="KW-0813">Transport</keyword>
<dbReference type="InterPro" id="IPR012910">
    <property type="entry name" value="Plug_dom"/>
</dbReference>
<protein>
    <submittedName>
        <fullName evidence="13">TonB-dependent receptor</fullName>
    </submittedName>
</protein>